<dbReference type="SUPFAM" id="SSF140718">
    <property type="entry name" value="Mediator hinge subcomplex-like"/>
    <property type="match status" value="1"/>
</dbReference>
<evidence type="ECO:0000256" key="6">
    <source>
        <dbReference type="RuleBase" id="RU366036"/>
    </source>
</evidence>
<evidence type="ECO:0000313" key="10">
    <source>
        <dbReference type="Proteomes" id="UP000215902"/>
    </source>
</evidence>
<evidence type="ECO:0000256" key="2">
    <source>
        <dbReference type="ARBA" id="ARBA00023015"/>
    </source>
</evidence>
<organism evidence="9 10">
    <name type="scientific">Macrostomum lignano</name>
    <dbReference type="NCBI Taxonomy" id="282301"/>
    <lineage>
        <taxon>Eukaryota</taxon>
        <taxon>Metazoa</taxon>
        <taxon>Spiralia</taxon>
        <taxon>Lophotrochozoa</taxon>
        <taxon>Platyhelminthes</taxon>
        <taxon>Rhabditophora</taxon>
        <taxon>Macrostomorpha</taxon>
        <taxon>Macrostomida</taxon>
        <taxon>Macrostomidae</taxon>
        <taxon>Macrostomum</taxon>
    </lineage>
</organism>
<evidence type="ECO:0000256" key="4">
    <source>
        <dbReference type="ARBA" id="ARBA00023163"/>
    </source>
</evidence>
<keyword evidence="3 6" id="KW-0010">Activator</keyword>
<dbReference type="GO" id="GO:0003712">
    <property type="term" value="F:transcription coregulator activity"/>
    <property type="evidence" value="ECO:0007669"/>
    <property type="project" value="TreeGrafter"/>
</dbReference>
<keyword evidence="10" id="KW-1185">Reference proteome</keyword>
<keyword evidence="2 6" id="KW-0805">Transcription regulation</keyword>
<evidence type="ECO:0000256" key="1">
    <source>
        <dbReference type="ARBA" id="ARBA00004123"/>
    </source>
</evidence>
<dbReference type="Proteomes" id="UP000215902">
    <property type="component" value="Unassembled WGS sequence"/>
</dbReference>
<accession>A0A267G632</accession>
<dbReference type="Pfam" id="PF11221">
    <property type="entry name" value="Med21"/>
    <property type="match status" value="1"/>
</dbReference>
<evidence type="ECO:0000313" key="8">
    <source>
        <dbReference type="EMBL" id="PAA73947.1"/>
    </source>
</evidence>
<evidence type="ECO:0000256" key="3">
    <source>
        <dbReference type="ARBA" id="ARBA00023159"/>
    </source>
</evidence>
<name>A0A267G632_9PLAT</name>
<dbReference type="EMBL" id="NIVC01000563">
    <property type="protein sequence ID" value="PAA80844.1"/>
    <property type="molecule type" value="Genomic_DNA"/>
</dbReference>
<feature type="coiled-coil region" evidence="7">
    <location>
        <begin position="89"/>
        <end position="116"/>
    </location>
</feature>
<protein>
    <recommendedName>
        <fullName evidence="6">Mediator of RNA polymerase II transcription subunit 21</fullName>
    </recommendedName>
</protein>
<keyword evidence="5 6" id="KW-0539">Nucleus</keyword>
<comment type="caution">
    <text evidence="9">The sequence shown here is derived from an EMBL/GenBank/DDBJ whole genome shotgun (WGS) entry which is preliminary data.</text>
</comment>
<comment type="subcellular location">
    <subcellularLocation>
        <location evidence="1 6">Nucleus</location>
    </subcellularLocation>
</comment>
<evidence type="ECO:0000256" key="5">
    <source>
        <dbReference type="ARBA" id="ARBA00023242"/>
    </source>
</evidence>
<dbReference type="GO" id="GO:0006357">
    <property type="term" value="P:regulation of transcription by RNA polymerase II"/>
    <property type="evidence" value="ECO:0007669"/>
    <property type="project" value="TreeGrafter"/>
</dbReference>
<dbReference type="EMBL" id="NIVC01000984">
    <property type="protein sequence ID" value="PAA73947.1"/>
    <property type="molecule type" value="Genomic_DNA"/>
</dbReference>
<proteinExistence type="inferred from homology"/>
<dbReference type="AlphaFoldDB" id="A0A267G632"/>
<reference evidence="9 10" key="1">
    <citation type="submission" date="2017-06" db="EMBL/GenBank/DDBJ databases">
        <title>A platform for efficient transgenesis in Macrostomum lignano, a flatworm model organism for stem cell research.</title>
        <authorList>
            <person name="Berezikov E."/>
        </authorList>
    </citation>
    <scope>NUCLEOTIDE SEQUENCE [LARGE SCALE GENOMIC DNA]</scope>
    <source>
        <strain evidence="9">DV1</strain>
        <tissue evidence="9">Whole organism</tissue>
    </source>
</reference>
<keyword evidence="4 6" id="KW-0804">Transcription</keyword>
<evidence type="ECO:0000313" key="9">
    <source>
        <dbReference type="EMBL" id="PAA80844.1"/>
    </source>
</evidence>
<dbReference type="GO" id="GO:0016592">
    <property type="term" value="C:mediator complex"/>
    <property type="evidence" value="ECO:0007669"/>
    <property type="project" value="UniProtKB-UniRule"/>
</dbReference>
<gene>
    <name evidence="9" type="ORF">BOX15_Mlig018309g2</name>
    <name evidence="8" type="ORF">BOX15_Mlig032143g1</name>
</gene>
<dbReference type="STRING" id="282301.A0A267G632"/>
<dbReference type="OrthoDB" id="526653at2759"/>
<feature type="non-terminal residue" evidence="9">
    <location>
        <position position="1"/>
    </location>
</feature>
<dbReference type="Gene3D" id="6.10.280.10">
    <property type="entry name" value="Mediator complex, subunit Med21"/>
    <property type="match status" value="1"/>
</dbReference>
<comment type="similarity">
    <text evidence="6">Belongs to the Mediator complex subunit 21 family.</text>
</comment>
<dbReference type="InterPro" id="IPR021384">
    <property type="entry name" value="Mediator_Med21"/>
</dbReference>
<dbReference type="InterPro" id="IPR037212">
    <property type="entry name" value="Med7/Med21-like"/>
</dbReference>
<sequence length="152" mass="16492">AMADRLTELQDAVNSQADNLYNALGILLQTAQPSPFPGVGGANRTGAAAGNPAPGGVDHARFFAEQITRTAQTIVALIDSLPGPEAYRADSNSKRMAELEEENHRLGRRLIEVVDQLEARLRRVRACLTDIAQVQLRCGAMESALLLHQEYN</sequence>
<keyword evidence="7" id="KW-0175">Coiled coil</keyword>
<evidence type="ECO:0000256" key="7">
    <source>
        <dbReference type="SAM" id="Coils"/>
    </source>
</evidence>
<comment type="subunit">
    <text evidence="6">Component of the Mediator complex.</text>
</comment>
<dbReference type="PANTHER" id="PTHR13381:SF0">
    <property type="entry name" value="MEDIATOR OF RNA POLYMERASE II TRANSCRIPTION SUBUNIT 21"/>
    <property type="match status" value="1"/>
</dbReference>
<comment type="function">
    <text evidence="6">Component of the Mediator complex, a coactivator involved in the regulated transcription of nearly all RNA polymerase II-dependent genes. Mediator functions as a bridge to convey information from gene-specific regulatory proteins to the basal RNA polymerase II transcription machinery. Mediator is recruited to promoters by direct interactions with regulatory proteins and serves as a scaffold for the assembly of a functional preinitiation complex with RNA polymerase II and the general transcription factors.</text>
</comment>
<dbReference type="PANTHER" id="PTHR13381">
    <property type="entry name" value="RNA POLYMERASE II HOLOENZYME COMPONENT SRB7"/>
    <property type="match status" value="1"/>
</dbReference>